<keyword evidence="10" id="KW-1185">Reference proteome</keyword>
<sequence>MELIDGTPNRLPPRTRGRATKAFWSVAAVYALAMLGGTLPVPLYAFWSAGMGFGPFTTTLIFAVYAVGVVISLLLFAGLSDRSGRRPLALAALTVVALSTVTFLLAGNVVVLLVARILSGLATGVVTATATAWLAELAGPGNARRATITATAVNLGGLGLGPLAAGLLAQFAPAPAHLVFWLYLSALVPAFIAVAVAPETVADRQPARVAVRRPTVPAESAGRREFATAAAGVFAAFAVNALFASLVPSFLHDTLRVSGQAVVGGVVSLLFLAALTAQLSAPRRWLESRWFAVSALVAGVGLLVAGLWLRSLAVFVAGTVLAGAGSGLTFRRGLGVTAELADPQRRADLNATYFLAAYAGNVVPALVIGGLDQAFDANVATSILAAALIGIIFVPAVHHRKELSC</sequence>
<keyword evidence="4 7" id="KW-0812">Transmembrane</keyword>
<organism evidence="9 10">
    <name type="scientific">Amycolatopsis vastitatis</name>
    <dbReference type="NCBI Taxonomy" id="1905142"/>
    <lineage>
        <taxon>Bacteria</taxon>
        <taxon>Bacillati</taxon>
        <taxon>Actinomycetota</taxon>
        <taxon>Actinomycetes</taxon>
        <taxon>Pseudonocardiales</taxon>
        <taxon>Pseudonocardiaceae</taxon>
        <taxon>Amycolatopsis</taxon>
    </lineage>
</organism>
<accession>A0A229T5E5</accession>
<dbReference type="Proteomes" id="UP000215199">
    <property type="component" value="Unassembled WGS sequence"/>
</dbReference>
<dbReference type="OrthoDB" id="3177957at2"/>
<dbReference type="RefSeq" id="WP_093949126.1">
    <property type="nucleotide sequence ID" value="NZ_NMUL01000019.1"/>
</dbReference>
<gene>
    <name evidence="9" type="ORF">CF165_20385</name>
</gene>
<dbReference type="PANTHER" id="PTHR23517:SF13">
    <property type="entry name" value="MAJOR FACILITATOR SUPERFAMILY MFS_1"/>
    <property type="match status" value="1"/>
</dbReference>
<evidence type="ECO:0000256" key="6">
    <source>
        <dbReference type="ARBA" id="ARBA00023136"/>
    </source>
</evidence>
<evidence type="ECO:0000256" key="4">
    <source>
        <dbReference type="ARBA" id="ARBA00022692"/>
    </source>
</evidence>
<feature type="transmembrane region" description="Helical" evidence="7">
    <location>
        <begin position="22"/>
        <end position="47"/>
    </location>
</feature>
<feature type="transmembrane region" description="Helical" evidence="7">
    <location>
        <begin position="226"/>
        <end position="251"/>
    </location>
</feature>
<dbReference type="InterPro" id="IPR050171">
    <property type="entry name" value="MFS_Transporters"/>
</dbReference>
<dbReference type="Gene3D" id="1.20.1250.20">
    <property type="entry name" value="MFS general substrate transporter like domains"/>
    <property type="match status" value="1"/>
</dbReference>
<dbReference type="InterPro" id="IPR011701">
    <property type="entry name" value="MFS"/>
</dbReference>
<feature type="transmembrane region" description="Helical" evidence="7">
    <location>
        <begin position="53"/>
        <end position="76"/>
    </location>
</feature>
<protein>
    <submittedName>
        <fullName evidence="9">MFS transporter</fullName>
    </submittedName>
</protein>
<dbReference type="PROSITE" id="PS50850">
    <property type="entry name" value="MFS"/>
    <property type="match status" value="1"/>
</dbReference>
<evidence type="ECO:0000313" key="9">
    <source>
        <dbReference type="EMBL" id="OXM66313.1"/>
    </source>
</evidence>
<dbReference type="AlphaFoldDB" id="A0A229T5E5"/>
<evidence type="ECO:0000256" key="7">
    <source>
        <dbReference type="SAM" id="Phobius"/>
    </source>
</evidence>
<feature type="transmembrane region" description="Helical" evidence="7">
    <location>
        <begin position="113"/>
        <end position="135"/>
    </location>
</feature>
<keyword evidence="6 7" id="KW-0472">Membrane</keyword>
<keyword evidence="2" id="KW-0813">Transport</keyword>
<dbReference type="GO" id="GO:0005886">
    <property type="term" value="C:plasma membrane"/>
    <property type="evidence" value="ECO:0007669"/>
    <property type="project" value="UniProtKB-SubCell"/>
</dbReference>
<dbReference type="PANTHER" id="PTHR23517">
    <property type="entry name" value="RESISTANCE PROTEIN MDTM, PUTATIVE-RELATED-RELATED"/>
    <property type="match status" value="1"/>
</dbReference>
<feature type="transmembrane region" description="Helical" evidence="7">
    <location>
        <begin position="147"/>
        <end position="172"/>
    </location>
</feature>
<feature type="transmembrane region" description="Helical" evidence="7">
    <location>
        <begin position="351"/>
        <end position="371"/>
    </location>
</feature>
<feature type="transmembrane region" description="Helical" evidence="7">
    <location>
        <begin position="289"/>
        <end position="306"/>
    </location>
</feature>
<dbReference type="InterPro" id="IPR020846">
    <property type="entry name" value="MFS_dom"/>
</dbReference>
<feature type="transmembrane region" description="Helical" evidence="7">
    <location>
        <begin position="88"/>
        <end position="107"/>
    </location>
</feature>
<dbReference type="InterPro" id="IPR036259">
    <property type="entry name" value="MFS_trans_sf"/>
</dbReference>
<feature type="domain" description="Major facilitator superfamily (MFS) profile" evidence="8">
    <location>
        <begin position="1"/>
        <end position="402"/>
    </location>
</feature>
<keyword evidence="5 7" id="KW-1133">Transmembrane helix</keyword>
<comment type="subcellular location">
    <subcellularLocation>
        <location evidence="1">Cell membrane</location>
        <topology evidence="1">Multi-pass membrane protein</topology>
    </subcellularLocation>
</comment>
<dbReference type="SUPFAM" id="SSF103473">
    <property type="entry name" value="MFS general substrate transporter"/>
    <property type="match status" value="1"/>
</dbReference>
<comment type="caution">
    <text evidence="9">The sequence shown here is derived from an EMBL/GenBank/DDBJ whole genome shotgun (WGS) entry which is preliminary data.</text>
</comment>
<dbReference type="GO" id="GO:0022857">
    <property type="term" value="F:transmembrane transporter activity"/>
    <property type="evidence" value="ECO:0007669"/>
    <property type="project" value="InterPro"/>
</dbReference>
<feature type="transmembrane region" description="Helical" evidence="7">
    <location>
        <begin position="257"/>
        <end position="277"/>
    </location>
</feature>
<dbReference type="Pfam" id="PF07690">
    <property type="entry name" value="MFS_1"/>
    <property type="match status" value="1"/>
</dbReference>
<dbReference type="EMBL" id="NMUL01000019">
    <property type="protein sequence ID" value="OXM66313.1"/>
    <property type="molecule type" value="Genomic_DNA"/>
</dbReference>
<feature type="transmembrane region" description="Helical" evidence="7">
    <location>
        <begin position="312"/>
        <end position="330"/>
    </location>
</feature>
<evidence type="ECO:0000256" key="5">
    <source>
        <dbReference type="ARBA" id="ARBA00022989"/>
    </source>
</evidence>
<feature type="transmembrane region" description="Helical" evidence="7">
    <location>
        <begin position="178"/>
        <end position="198"/>
    </location>
</feature>
<reference evidence="10" key="1">
    <citation type="submission" date="2017-07" db="EMBL/GenBank/DDBJ databases">
        <title>Comparative genome mining reveals phylogenetic distribution patterns of secondary metabolites in Amycolatopsis.</title>
        <authorList>
            <person name="Adamek M."/>
            <person name="Alanjary M."/>
            <person name="Sales-Ortells H."/>
            <person name="Goodfellow M."/>
            <person name="Bull A.T."/>
            <person name="Kalinowski J."/>
            <person name="Ziemert N."/>
        </authorList>
    </citation>
    <scope>NUCLEOTIDE SEQUENCE [LARGE SCALE GENOMIC DNA]</scope>
    <source>
        <strain evidence="10">H5</strain>
    </source>
</reference>
<evidence type="ECO:0000313" key="10">
    <source>
        <dbReference type="Proteomes" id="UP000215199"/>
    </source>
</evidence>
<evidence type="ECO:0000259" key="8">
    <source>
        <dbReference type="PROSITE" id="PS50850"/>
    </source>
</evidence>
<feature type="transmembrane region" description="Helical" evidence="7">
    <location>
        <begin position="377"/>
        <end position="397"/>
    </location>
</feature>
<evidence type="ECO:0000256" key="3">
    <source>
        <dbReference type="ARBA" id="ARBA00022475"/>
    </source>
</evidence>
<evidence type="ECO:0000256" key="1">
    <source>
        <dbReference type="ARBA" id="ARBA00004651"/>
    </source>
</evidence>
<evidence type="ECO:0000256" key="2">
    <source>
        <dbReference type="ARBA" id="ARBA00022448"/>
    </source>
</evidence>
<name>A0A229T5E5_9PSEU</name>
<keyword evidence="3" id="KW-1003">Cell membrane</keyword>
<proteinExistence type="predicted"/>